<evidence type="ECO:0000313" key="4">
    <source>
        <dbReference type="EMBL" id="EAG6170808.1"/>
    </source>
</evidence>
<gene>
    <name evidence="3" type="ORF">DCT16_14470</name>
    <name evidence="4" type="ORF">DCT16_15655</name>
    <name evidence="2" type="ORF">EX365_13545</name>
</gene>
<dbReference type="Proteomes" id="UP000344343">
    <property type="component" value="Unassembled WGS sequence"/>
</dbReference>
<comment type="caution">
    <text evidence="2">The sequence shown here is derived from an EMBL/GenBank/DDBJ whole genome shotgun (WGS) entry which is preliminary data.</text>
</comment>
<dbReference type="AlphaFoldDB" id="A0A458PME3"/>
<evidence type="ECO:0000313" key="2">
    <source>
        <dbReference type="EMBL" id="EAD5787584.1"/>
    </source>
</evidence>
<proteinExistence type="predicted"/>
<dbReference type="EMBL" id="AABCVX010000008">
    <property type="protein sequence ID" value="EAG6170581.1"/>
    <property type="molecule type" value="Genomic_DNA"/>
</dbReference>
<dbReference type="EMBL" id="AABCVX010000020">
    <property type="protein sequence ID" value="EAG6170808.1"/>
    <property type="molecule type" value="Genomic_DNA"/>
</dbReference>
<evidence type="ECO:0000259" key="1">
    <source>
        <dbReference type="Pfam" id="PF24718"/>
    </source>
</evidence>
<organism evidence="2 5">
    <name type="scientific">Listeria monocytogenes</name>
    <dbReference type="NCBI Taxonomy" id="1639"/>
    <lineage>
        <taxon>Bacteria</taxon>
        <taxon>Bacillati</taxon>
        <taxon>Bacillota</taxon>
        <taxon>Bacilli</taxon>
        <taxon>Bacillales</taxon>
        <taxon>Listeriaceae</taxon>
        <taxon>Listeria</taxon>
    </lineage>
</organism>
<dbReference type="EMBL" id="AAANYR010000008">
    <property type="protein sequence ID" value="EAD5787584.1"/>
    <property type="molecule type" value="Genomic_DNA"/>
</dbReference>
<protein>
    <recommendedName>
        <fullName evidence="1">HTH-like domain-containing protein</fullName>
    </recommendedName>
</protein>
<evidence type="ECO:0000313" key="3">
    <source>
        <dbReference type="EMBL" id="EAG6170581.1"/>
    </source>
</evidence>
<dbReference type="Proteomes" id="UP000566721">
    <property type="component" value="Unassembled WGS sequence"/>
</dbReference>
<accession>A0A458PME3</accession>
<reference evidence="2 5" key="1">
    <citation type="submission" date="2019-02" db="EMBL/GenBank/DDBJ databases">
        <authorList>
            <consortium name="GenomeTrakr: Next Generation Sequencing Network for Food Pathogen Tracability"/>
        </authorList>
    </citation>
    <scope>NUCLEOTIDE SEQUENCE [LARGE SCALE GENOMIC DNA]</scope>
    <source>
        <strain evidence="2 5">FDA00013853</strain>
        <strain evidence="3 6">FLAG-38921</strain>
    </source>
</reference>
<feature type="domain" description="HTH-like" evidence="1">
    <location>
        <begin position="3"/>
        <end position="73"/>
    </location>
</feature>
<dbReference type="InterPro" id="IPR056975">
    <property type="entry name" value="HTH_73"/>
</dbReference>
<evidence type="ECO:0000313" key="6">
    <source>
        <dbReference type="Proteomes" id="UP000566721"/>
    </source>
</evidence>
<dbReference type="Pfam" id="PF24718">
    <property type="entry name" value="HTH_73"/>
    <property type="match status" value="1"/>
</dbReference>
<evidence type="ECO:0000313" key="5">
    <source>
        <dbReference type="Proteomes" id="UP000344343"/>
    </source>
</evidence>
<sequence>MSEKELGQILKEMYERKGAKKSTMIHLFGIIYAKEIRRAGITPRAICKEADMPESYQVEINKGIALAQYVELKPNYVGDFNGK</sequence>
<name>A0A458PME3_LISMN</name>
<dbReference type="RefSeq" id="WP_064034142.1">
    <property type="nucleotide sequence ID" value="NZ_CP011345.1"/>
</dbReference>